<dbReference type="Gene3D" id="3.80.10.10">
    <property type="entry name" value="Ribonuclease Inhibitor"/>
    <property type="match status" value="1"/>
</dbReference>
<keyword evidence="2" id="KW-0677">Repeat</keyword>
<keyword evidence="6" id="KW-1185">Reference proteome</keyword>
<evidence type="ECO:0000313" key="6">
    <source>
        <dbReference type="Proteomes" id="UP000005226"/>
    </source>
</evidence>
<evidence type="ECO:0000256" key="3">
    <source>
        <dbReference type="SAM" id="Phobius"/>
    </source>
</evidence>
<evidence type="ECO:0000256" key="4">
    <source>
        <dbReference type="SAM" id="SignalP"/>
    </source>
</evidence>
<dbReference type="SUPFAM" id="SSF52058">
    <property type="entry name" value="L domain-like"/>
    <property type="match status" value="1"/>
</dbReference>
<name>A0A3B5KFE0_TAKRU</name>
<dbReference type="GO" id="GO:0005886">
    <property type="term" value="C:plasma membrane"/>
    <property type="evidence" value="ECO:0007669"/>
    <property type="project" value="TreeGrafter"/>
</dbReference>
<dbReference type="PANTHER" id="PTHR24369:SF211">
    <property type="entry name" value="LEUCINE-RICH REPEAT-CONTAINING PROTEIN 15-LIKE"/>
    <property type="match status" value="1"/>
</dbReference>
<feature type="signal peptide" evidence="4">
    <location>
        <begin position="1"/>
        <end position="24"/>
    </location>
</feature>
<dbReference type="Pfam" id="PF13855">
    <property type="entry name" value="LRR_8"/>
    <property type="match status" value="1"/>
</dbReference>
<evidence type="ECO:0000256" key="2">
    <source>
        <dbReference type="ARBA" id="ARBA00022737"/>
    </source>
</evidence>
<reference evidence="5" key="3">
    <citation type="submission" date="2025-09" db="UniProtKB">
        <authorList>
            <consortium name="Ensembl"/>
        </authorList>
    </citation>
    <scope>IDENTIFICATION</scope>
</reference>
<dbReference type="PANTHER" id="PTHR24369">
    <property type="entry name" value="ANTIGEN BSP, PUTATIVE-RELATED"/>
    <property type="match status" value="1"/>
</dbReference>
<proteinExistence type="predicted"/>
<dbReference type="OMA" id="HLAGNAM"/>
<keyword evidence="3" id="KW-0812">Transmembrane</keyword>
<feature type="chain" id="PRO_5025548379" description="LRRCT domain-containing protein" evidence="4">
    <location>
        <begin position="25"/>
        <end position="229"/>
    </location>
</feature>
<evidence type="ECO:0000256" key="1">
    <source>
        <dbReference type="ARBA" id="ARBA00022614"/>
    </source>
</evidence>
<dbReference type="GeneTree" id="ENSGT00960000188290"/>
<dbReference type="Proteomes" id="UP000005226">
    <property type="component" value="Chromosome 22"/>
</dbReference>
<dbReference type="InterPro" id="IPR050541">
    <property type="entry name" value="LRR_TM_domain-containing"/>
</dbReference>
<keyword evidence="1" id="KW-0433">Leucine-rich repeat</keyword>
<organism evidence="5 6">
    <name type="scientific">Takifugu rubripes</name>
    <name type="common">Japanese pufferfish</name>
    <name type="synonym">Fugu rubripes</name>
    <dbReference type="NCBI Taxonomy" id="31033"/>
    <lineage>
        <taxon>Eukaryota</taxon>
        <taxon>Metazoa</taxon>
        <taxon>Chordata</taxon>
        <taxon>Craniata</taxon>
        <taxon>Vertebrata</taxon>
        <taxon>Euteleostomi</taxon>
        <taxon>Actinopterygii</taxon>
        <taxon>Neopterygii</taxon>
        <taxon>Teleostei</taxon>
        <taxon>Neoteleostei</taxon>
        <taxon>Acanthomorphata</taxon>
        <taxon>Eupercaria</taxon>
        <taxon>Tetraodontiformes</taxon>
        <taxon>Tetradontoidea</taxon>
        <taxon>Tetraodontidae</taxon>
        <taxon>Takifugu</taxon>
    </lineage>
</organism>
<dbReference type="InParanoid" id="A0A3B5KFE0"/>
<reference evidence="5 6" key="1">
    <citation type="journal article" date="2011" name="Genome Biol. Evol.">
        <title>Integration of the genetic map and genome assembly of fugu facilitates insights into distinct features of genome evolution in teleosts and mammals.</title>
        <authorList>
            <person name="Kai W."/>
            <person name="Kikuchi K."/>
            <person name="Tohari S."/>
            <person name="Chew A.K."/>
            <person name="Tay A."/>
            <person name="Fujiwara A."/>
            <person name="Hosoya S."/>
            <person name="Suetake H."/>
            <person name="Naruse K."/>
            <person name="Brenner S."/>
            <person name="Suzuki Y."/>
            <person name="Venkatesh B."/>
        </authorList>
    </citation>
    <scope>NUCLEOTIDE SEQUENCE [LARGE SCALE GENOMIC DNA]</scope>
</reference>
<feature type="transmembrane region" description="Helical" evidence="3">
    <location>
        <begin position="159"/>
        <end position="181"/>
    </location>
</feature>
<evidence type="ECO:0008006" key="7">
    <source>
        <dbReference type="Google" id="ProtNLM"/>
    </source>
</evidence>
<keyword evidence="4" id="KW-0732">Signal</keyword>
<dbReference type="Ensembl" id="ENSTRUT00000050139.2">
    <property type="protein sequence ID" value="ENSTRUP00000054086.2"/>
    <property type="gene ID" value="ENSTRUG00000022504.2"/>
</dbReference>
<dbReference type="InterPro" id="IPR032675">
    <property type="entry name" value="LRR_dom_sf"/>
</dbReference>
<dbReference type="InterPro" id="IPR001611">
    <property type="entry name" value="Leu-rich_rpt"/>
</dbReference>
<keyword evidence="3" id="KW-1133">Transmembrane helix</keyword>
<sequence length="229" mass="26045">MNVHRTKFILHLLTLSIIKTSTLQKVYLNNNRLIFLPNHFLSSQPRLTEVDLSGNGIKELPDGFLQDSENIQELYLQENELHFLPGFILQKPSLQKLELDGNPWECSCLLLEGLEEGRKKVNATTKLKDLVGKLICDSPRHLAGRTVLSVSLNDVCRPAGLTALFILLPLVILSTLVLCWCCGRKTDPPIIPSKKKHHNRFFLRGHKNKVSVPLCCRKQPLLLLCFFKF</sequence>
<accession>A0A3B5KFE0</accession>
<dbReference type="STRING" id="31033.ENSTRUP00000054086"/>
<keyword evidence="3" id="KW-0472">Membrane</keyword>
<dbReference type="AlphaFoldDB" id="A0A3B5KFE0"/>
<reference evidence="5" key="2">
    <citation type="submission" date="2025-08" db="UniProtKB">
        <authorList>
            <consortium name="Ensembl"/>
        </authorList>
    </citation>
    <scope>IDENTIFICATION</scope>
</reference>
<protein>
    <recommendedName>
        <fullName evidence="7">LRRCT domain-containing protein</fullName>
    </recommendedName>
</protein>
<evidence type="ECO:0000313" key="5">
    <source>
        <dbReference type="Ensembl" id="ENSTRUP00000054086.2"/>
    </source>
</evidence>